<feature type="non-terminal residue" evidence="2">
    <location>
        <position position="229"/>
    </location>
</feature>
<comment type="caution">
    <text evidence="2">The sequence shown here is derived from an EMBL/GenBank/DDBJ whole genome shotgun (WGS) entry which is preliminary data.</text>
</comment>
<organism evidence="2 3">
    <name type="scientific">Diploptera punctata</name>
    <name type="common">Pacific beetle cockroach</name>
    <dbReference type="NCBI Taxonomy" id="6984"/>
    <lineage>
        <taxon>Eukaryota</taxon>
        <taxon>Metazoa</taxon>
        <taxon>Ecdysozoa</taxon>
        <taxon>Arthropoda</taxon>
        <taxon>Hexapoda</taxon>
        <taxon>Insecta</taxon>
        <taxon>Pterygota</taxon>
        <taxon>Neoptera</taxon>
        <taxon>Polyneoptera</taxon>
        <taxon>Dictyoptera</taxon>
        <taxon>Blattodea</taxon>
        <taxon>Blaberoidea</taxon>
        <taxon>Blaberidae</taxon>
        <taxon>Diplopterinae</taxon>
        <taxon>Diploptera</taxon>
    </lineage>
</organism>
<feature type="non-terminal residue" evidence="2">
    <location>
        <position position="1"/>
    </location>
</feature>
<keyword evidence="1" id="KW-0472">Membrane</keyword>
<reference evidence="2" key="2">
    <citation type="submission" date="2023-05" db="EMBL/GenBank/DDBJ databases">
        <authorList>
            <person name="Fouks B."/>
        </authorList>
    </citation>
    <scope>NUCLEOTIDE SEQUENCE</scope>
    <source>
        <strain evidence="2">Stay&amp;Tobe</strain>
        <tissue evidence="2">Testes</tissue>
    </source>
</reference>
<evidence type="ECO:0000313" key="3">
    <source>
        <dbReference type="Proteomes" id="UP001233999"/>
    </source>
</evidence>
<evidence type="ECO:0000313" key="2">
    <source>
        <dbReference type="EMBL" id="KAJ9593349.1"/>
    </source>
</evidence>
<evidence type="ECO:0000256" key="1">
    <source>
        <dbReference type="SAM" id="Phobius"/>
    </source>
</evidence>
<feature type="transmembrane region" description="Helical" evidence="1">
    <location>
        <begin position="200"/>
        <end position="221"/>
    </location>
</feature>
<dbReference type="AlphaFoldDB" id="A0AAD8A6G7"/>
<protein>
    <submittedName>
        <fullName evidence="2">Uncharacterized protein</fullName>
    </submittedName>
</protein>
<keyword evidence="1" id="KW-0812">Transmembrane</keyword>
<name>A0AAD8A6G7_DIPPU</name>
<keyword evidence="3" id="KW-1185">Reference proteome</keyword>
<proteinExistence type="predicted"/>
<accession>A0AAD8A6G7</accession>
<sequence>PQNNVIVTLAFANHQDKSYTVNKALYPRWTTAIVENINIRVFTNFYLNASYTCSKPERAFVYCYGIRRPVLICVLPLGRFYLSSTFYQVSFIAMIERQNQDLQSYGAGTGTNTTSSVFNNLTPMGSREEPDERSQIELMRPQGIWLRKETTEEKYIMIDLVAESGYHGSLAQNKDSDFIERTLSDVQLKRKICNSDKSKIWQFSAIFRLGASLLMCSPFYFTMHKWTKK</sequence>
<reference evidence="2" key="1">
    <citation type="journal article" date="2023" name="IScience">
        <title>Live-bearing cockroach genome reveals convergent evolutionary mechanisms linked to viviparity in insects and beyond.</title>
        <authorList>
            <person name="Fouks B."/>
            <person name="Harrison M.C."/>
            <person name="Mikhailova A.A."/>
            <person name="Marchal E."/>
            <person name="English S."/>
            <person name="Carruthers M."/>
            <person name="Jennings E.C."/>
            <person name="Chiamaka E.L."/>
            <person name="Frigard R.A."/>
            <person name="Pippel M."/>
            <person name="Attardo G.M."/>
            <person name="Benoit J.B."/>
            <person name="Bornberg-Bauer E."/>
            <person name="Tobe S.S."/>
        </authorList>
    </citation>
    <scope>NUCLEOTIDE SEQUENCE</scope>
    <source>
        <strain evidence="2">Stay&amp;Tobe</strain>
    </source>
</reference>
<dbReference type="Proteomes" id="UP001233999">
    <property type="component" value="Unassembled WGS sequence"/>
</dbReference>
<dbReference type="EMBL" id="JASPKZ010003446">
    <property type="protein sequence ID" value="KAJ9593349.1"/>
    <property type="molecule type" value="Genomic_DNA"/>
</dbReference>
<keyword evidence="1" id="KW-1133">Transmembrane helix</keyword>
<gene>
    <name evidence="2" type="ORF">L9F63_015119</name>
</gene>